<protein>
    <submittedName>
        <fullName evidence="4">GNAT family N-acetyltransferase</fullName>
    </submittedName>
</protein>
<evidence type="ECO:0000256" key="1">
    <source>
        <dbReference type="ARBA" id="ARBA00022679"/>
    </source>
</evidence>
<accession>A0A9N7JLU3</accession>
<dbReference type="AlphaFoldDB" id="A0A9N7JLU3"/>
<evidence type="ECO:0000256" key="2">
    <source>
        <dbReference type="ARBA" id="ARBA00023315"/>
    </source>
</evidence>
<dbReference type="Gene3D" id="3.40.630.30">
    <property type="match status" value="1"/>
</dbReference>
<keyword evidence="2" id="KW-0012">Acyltransferase</keyword>
<keyword evidence="1" id="KW-0808">Transferase</keyword>
<dbReference type="PANTHER" id="PTHR43877">
    <property type="entry name" value="AMINOALKYLPHOSPHONATE N-ACETYLTRANSFERASE-RELATED-RELATED"/>
    <property type="match status" value="1"/>
</dbReference>
<dbReference type="GO" id="GO:0016747">
    <property type="term" value="F:acyltransferase activity, transferring groups other than amino-acyl groups"/>
    <property type="evidence" value="ECO:0007669"/>
    <property type="project" value="InterPro"/>
</dbReference>
<dbReference type="Pfam" id="PF00583">
    <property type="entry name" value="Acetyltransf_1"/>
    <property type="match status" value="1"/>
</dbReference>
<sequence>MEDRMESFRLANKDDLFKVSNILKEIINNKPEGLNWTKDYPNEEVIKNDIEKKELFILEINNEILGAVVLNCDEDINYKKIEWNSNKTPLVIHRLFVSRNYMGEGYGSLLLKSVIDKAKNHGFESIRLDTFSKNINAQKLYIKSGFKYKGTINLEGKVGEFFCYEMNL</sequence>
<evidence type="ECO:0000313" key="5">
    <source>
        <dbReference type="Proteomes" id="UP000280586"/>
    </source>
</evidence>
<dbReference type="KEGG" id="csep:CP523_11605"/>
<dbReference type="PANTHER" id="PTHR43877:SF2">
    <property type="entry name" value="AMINOALKYLPHOSPHONATE N-ACETYLTRANSFERASE-RELATED"/>
    <property type="match status" value="1"/>
</dbReference>
<dbReference type="PROSITE" id="PS51186">
    <property type="entry name" value="GNAT"/>
    <property type="match status" value="1"/>
</dbReference>
<feature type="domain" description="N-acetyltransferase" evidence="3">
    <location>
        <begin position="6"/>
        <end position="168"/>
    </location>
</feature>
<evidence type="ECO:0000313" key="4">
    <source>
        <dbReference type="EMBL" id="AYE35009.1"/>
    </source>
</evidence>
<name>A0A9N7JLU3_CLOSE</name>
<dbReference type="InterPro" id="IPR016181">
    <property type="entry name" value="Acyl_CoA_acyltransferase"/>
</dbReference>
<evidence type="ECO:0000259" key="3">
    <source>
        <dbReference type="PROSITE" id="PS51186"/>
    </source>
</evidence>
<organism evidence="4 5">
    <name type="scientific">Clostridium septicum</name>
    <dbReference type="NCBI Taxonomy" id="1504"/>
    <lineage>
        <taxon>Bacteria</taxon>
        <taxon>Bacillati</taxon>
        <taxon>Bacillota</taxon>
        <taxon>Clostridia</taxon>
        <taxon>Eubacteriales</taxon>
        <taxon>Clostridiaceae</taxon>
        <taxon>Clostridium</taxon>
    </lineage>
</organism>
<dbReference type="SUPFAM" id="SSF55729">
    <property type="entry name" value="Acyl-CoA N-acyltransferases (Nat)"/>
    <property type="match status" value="1"/>
</dbReference>
<reference evidence="4 5" key="1">
    <citation type="submission" date="2017-09" db="EMBL/GenBank/DDBJ databases">
        <authorList>
            <person name="Thomas P."/>
            <person name="Seyboldt C."/>
        </authorList>
    </citation>
    <scope>NUCLEOTIDE SEQUENCE [LARGE SCALE GENOMIC DNA]</scope>
    <source>
        <strain evidence="4 5">DSM 7534</strain>
    </source>
</reference>
<dbReference type="InterPro" id="IPR000182">
    <property type="entry name" value="GNAT_dom"/>
</dbReference>
<dbReference type="CDD" id="cd04301">
    <property type="entry name" value="NAT_SF"/>
    <property type="match status" value="1"/>
</dbReference>
<dbReference type="Proteomes" id="UP000280586">
    <property type="component" value="Chromosome"/>
</dbReference>
<gene>
    <name evidence="4" type="ORF">CP523_11605</name>
</gene>
<dbReference type="EMBL" id="CP023671">
    <property type="protein sequence ID" value="AYE35009.1"/>
    <property type="molecule type" value="Genomic_DNA"/>
</dbReference>
<dbReference type="InterPro" id="IPR050832">
    <property type="entry name" value="Bact_Acetyltransf"/>
</dbReference>
<proteinExistence type="predicted"/>